<evidence type="ECO:0000256" key="2">
    <source>
        <dbReference type="ARBA" id="ARBA00010701"/>
    </source>
</evidence>
<dbReference type="Proteomes" id="UP000625711">
    <property type="component" value="Unassembled WGS sequence"/>
</dbReference>
<evidence type="ECO:0000313" key="6">
    <source>
        <dbReference type="EMBL" id="KAF7275499.1"/>
    </source>
</evidence>
<evidence type="ECO:0000256" key="4">
    <source>
        <dbReference type="RuleBase" id="RU004262"/>
    </source>
</evidence>
<gene>
    <name evidence="6" type="ORF">GWI33_011657</name>
</gene>
<dbReference type="Gene3D" id="3.40.50.1820">
    <property type="entry name" value="alpha/beta hydrolase"/>
    <property type="match status" value="1"/>
</dbReference>
<proteinExistence type="inferred from homology"/>
<dbReference type="GO" id="GO:0016298">
    <property type="term" value="F:lipase activity"/>
    <property type="evidence" value="ECO:0007669"/>
    <property type="project" value="InterPro"/>
</dbReference>
<comment type="caution">
    <text evidence="6">The sequence shown here is derived from an EMBL/GenBank/DDBJ whole genome shotgun (WGS) entry which is preliminary data.</text>
</comment>
<reference evidence="6" key="1">
    <citation type="submission" date="2020-08" db="EMBL/GenBank/DDBJ databases">
        <title>Genome sequencing and assembly of the red palm weevil Rhynchophorus ferrugineus.</title>
        <authorList>
            <person name="Dias G.B."/>
            <person name="Bergman C.M."/>
            <person name="Manee M."/>
        </authorList>
    </citation>
    <scope>NUCLEOTIDE SEQUENCE</scope>
    <source>
        <strain evidence="6">AA-2017</strain>
        <tissue evidence="6">Whole larva</tissue>
    </source>
</reference>
<dbReference type="SUPFAM" id="SSF53474">
    <property type="entry name" value="alpha/beta-Hydrolases"/>
    <property type="match status" value="1"/>
</dbReference>
<feature type="domain" description="Lipase" evidence="5">
    <location>
        <begin position="38"/>
        <end position="94"/>
    </location>
</feature>
<dbReference type="PANTHER" id="PTHR11610:SF173">
    <property type="entry name" value="LIPASE DOMAIN-CONTAINING PROTEIN-RELATED"/>
    <property type="match status" value="1"/>
</dbReference>
<evidence type="ECO:0000259" key="5">
    <source>
        <dbReference type="Pfam" id="PF00151"/>
    </source>
</evidence>
<comment type="subcellular location">
    <subcellularLocation>
        <location evidence="1">Secreted</location>
    </subcellularLocation>
</comment>
<dbReference type="InterPro" id="IPR013818">
    <property type="entry name" value="Lipase"/>
</dbReference>
<keyword evidence="3" id="KW-0964">Secreted</keyword>
<dbReference type="GO" id="GO:0016042">
    <property type="term" value="P:lipid catabolic process"/>
    <property type="evidence" value="ECO:0007669"/>
    <property type="project" value="TreeGrafter"/>
</dbReference>
<protein>
    <recommendedName>
        <fullName evidence="5">Lipase domain-containing protein</fullName>
    </recommendedName>
</protein>
<evidence type="ECO:0000256" key="1">
    <source>
        <dbReference type="ARBA" id="ARBA00004613"/>
    </source>
</evidence>
<dbReference type="GO" id="GO:0017171">
    <property type="term" value="F:serine hydrolase activity"/>
    <property type="evidence" value="ECO:0007669"/>
    <property type="project" value="TreeGrafter"/>
</dbReference>
<accession>A0A834I7N2</accession>
<dbReference type="EMBL" id="JAACXV010010206">
    <property type="protein sequence ID" value="KAF7275499.1"/>
    <property type="molecule type" value="Genomic_DNA"/>
</dbReference>
<dbReference type="AlphaFoldDB" id="A0A834I7N2"/>
<evidence type="ECO:0000313" key="7">
    <source>
        <dbReference type="Proteomes" id="UP000625711"/>
    </source>
</evidence>
<dbReference type="Pfam" id="PF00151">
    <property type="entry name" value="Lipase"/>
    <property type="match status" value="1"/>
</dbReference>
<name>A0A834I7N2_RHYFE</name>
<evidence type="ECO:0000256" key="3">
    <source>
        <dbReference type="ARBA" id="ARBA00022525"/>
    </source>
</evidence>
<dbReference type="InterPro" id="IPR000734">
    <property type="entry name" value="TAG_lipase"/>
</dbReference>
<dbReference type="PANTHER" id="PTHR11610">
    <property type="entry name" value="LIPASE"/>
    <property type="match status" value="1"/>
</dbReference>
<dbReference type="OrthoDB" id="199913at2759"/>
<dbReference type="GO" id="GO:0005615">
    <property type="term" value="C:extracellular space"/>
    <property type="evidence" value="ECO:0007669"/>
    <property type="project" value="TreeGrafter"/>
</dbReference>
<sequence>MVIQMPMYSSVIYHEVPQPVGLDLRLMPCGICGGQPSIPADERLDKDDAEIVDVIHTDAGFYGYENPIGTLDIYVNRGKRIQPGCLDVWEHQSVGNIIEACEAYI</sequence>
<keyword evidence="7" id="KW-1185">Reference proteome</keyword>
<dbReference type="InterPro" id="IPR029058">
    <property type="entry name" value="AB_hydrolase_fold"/>
</dbReference>
<organism evidence="6 7">
    <name type="scientific">Rhynchophorus ferrugineus</name>
    <name type="common">Red palm weevil</name>
    <name type="synonym">Curculio ferrugineus</name>
    <dbReference type="NCBI Taxonomy" id="354439"/>
    <lineage>
        <taxon>Eukaryota</taxon>
        <taxon>Metazoa</taxon>
        <taxon>Ecdysozoa</taxon>
        <taxon>Arthropoda</taxon>
        <taxon>Hexapoda</taxon>
        <taxon>Insecta</taxon>
        <taxon>Pterygota</taxon>
        <taxon>Neoptera</taxon>
        <taxon>Endopterygota</taxon>
        <taxon>Coleoptera</taxon>
        <taxon>Polyphaga</taxon>
        <taxon>Cucujiformia</taxon>
        <taxon>Curculionidae</taxon>
        <taxon>Dryophthorinae</taxon>
        <taxon>Rhynchophorus</taxon>
    </lineage>
</organism>
<comment type="similarity">
    <text evidence="2 4">Belongs to the AB hydrolase superfamily. Lipase family.</text>
</comment>